<dbReference type="PROSITE" id="PS50089">
    <property type="entry name" value="ZF_RING_2"/>
    <property type="match status" value="1"/>
</dbReference>
<evidence type="ECO:0000256" key="2">
    <source>
        <dbReference type="ARBA" id="ARBA00004496"/>
    </source>
</evidence>
<feature type="chain" id="PRO_5001593969" evidence="13">
    <location>
        <begin position="17"/>
        <end position="151"/>
    </location>
</feature>
<dbReference type="OrthoDB" id="8962942at2759"/>
<keyword evidence="13" id="KW-0732">Signal</keyword>
<accession>A0A061AR33</accession>
<organism evidence="15">
    <name type="scientific">Cyberlindnera fabianii</name>
    <name type="common">Yeast</name>
    <name type="synonym">Hansenula fabianii</name>
    <dbReference type="NCBI Taxonomy" id="36022"/>
    <lineage>
        <taxon>Eukaryota</taxon>
        <taxon>Fungi</taxon>
        <taxon>Dikarya</taxon>
        <taxon>Ascomycota</taxon>
        <taxon>Saccharomycotina</taxon>
        <taxon>Saccharomycetes</taxon>
        <taxon>Phaffomycetales</taxon>
        <taxon>Phaffomycetaceae</taxon>
        <taxon>Cyberlindnera</taxon>
    </lineage>
</organism>
<evidence type="ECO:0000256" key="6">
    <source>
        <dbReference type="ARBA" id="ARBA00022723"/>
    </source>
</evidence>
<proteinExistence type="inferred from homology"/>
<evidence type="ECO:0000256" key="11">
    <source>
        <dbReference type="PROSITE-ProRule" id="PRU00175"/>
    </source>
</evidence>
<dbReference type="Gene3D" id="3.30.40.10">
    <property type="entry name" value="Zinc/RING finger domain, C3HC4 (zinc finger)"/>
    <property type="match status" value="1"/>
</dbReference>
<dbReference type="Pfam" id="PF12678">
    <property type="entry name" value="zf-rbx1"/>
    <property type="match status" value="1"/>
</dbReference>
<dbReference type="GO" id="GO:0005634">
    <property type="term" value="C:nucleus"/>
    <property type="evidence" value="ECO:0007669"/>
    <property type="project" value="UniProtKB-SubCell"/>
</dbReference>
<dbReference type="InterPro" id="IPR001841">
    <property type="entry name" value="Znf_RING"/>
</dbReference>
<evidence type="ECO:0000256" key="4">
    <source>
        <dbReference type="ARBA" id="ARBA00009273"/>
    </source>
</evidence>
<protein>
    <submittedName>
        <fullName evidence="15">CYFA0S04e03510g1_1</fullName>
    </submittedName>
</protein>
<keyword evidence="6" id="KW-0479">Metal-binding</keyword>
<dbReference type="EMBL" id="LK052889">
    <property type="protein sequence ID" value="CDR40096.1"/>
    <property type="molecule type" value="Genomic_DNA"/>
</dbReference>
<feature type="compositionally biased region" description="Basic residues" evidence="12">
    <location>
        <begin position="46"/>
        <end position="57"/>
    </location>
</feature>
<keyword evidence="5" id="KW-0963">Cytoplasm</keyword>
<comment type="subcellular location">
    <subcellularLocation>
        <location evidence="2">Cytoplasm</location>
    </subcellularLocation>
    <subcellularLocation>
        <location evidence="1">Nucleus</location>
    </subcellularLocation>
</comment>
<reference evidence="15" key="1">
    <citation type="journal article" date="2014" name="Genome Announc.">
        <title>Genome sequence of the yeast Cyberlindnera fabianii (Hansenula fabianii).</title>
        <authorList>
            <person name="Freel K.C."/>
            <person name="Sarilar V."/>
            <person name="Neuveglise C."/>
            <person name="Devillers H."/>
            <person name="Friedrich A."/>
            <person name="Schacherer J."/>
        </authorList>
    </citation>
    <scope>NUCLEOTIDE SEQUENCE</scope>
    <source>
        <strain evidence="15">YJS4271</strain>
    </source>
</reference>
<dbReference type="GO" id="GO:0008270">
    <property type="term" value="F:zinc ion binding"/>
    <property type="evidence" value="ECO:0007669"/>
    <property type="project" value="UniProtKB-KW"/>
</dbReference>
<dbReference type="AlphaFoldDB" id="A0A061AR33"/>
<evidence type="ECO:0000256" key="10">
    <source>
        <dbReference type="ARBA" id="ARBA00023242"/>
    </source>
</evidence>
<comment type="pathway">
    <text evidence="3">Protein modification; protein ubiquitination.</text>
</comment>
<dbReference type="GO" id="GO:0051603">
    <property type="term" value="P:proteolysis involved in protein catabolic process"/>
    <property type="evidence" value="ECO:0007669"/>
    <property type="project" value="UniProtKB-ARBA"/>
</dbReference>
<keyword evidence="8" id="KW-0833">Ubl conjugation pathway</keyword>
<dbReference type="GO" id="GO:0005737">
    <property type="term" value="C:cytoplasm"/>
    <property type="evidence" value="ECO:0007669"/>
    <property type="project" value="UniProtKB-SubCell"/>
</dbReference>
<evidence type="ECO:0000256" key="5">
    <source>
        <dbReference type="ARBA" id="ARBA00022490"/>
    </source>
</evidence>
<dbReference type="GO" id="GO:0031463">
    <property type="term" value="C:Cul3-RING ubiquitin ligase complex"/>
    <property type="evidence" value="ECO:0007669"/>
    <property type="project" value="UniProtKB-ARBA"/>
</dbReference>
<evidence type="ECO:0000313" key="15">
    <source>
        <dbReference type="EMBL" id="CDR40096.1"/>
    </source>
</evidence>
<keyword evidence="7 11" id="KW-0863">Zinc-finger</keyword>
<keyword evidence="9" id="KW-0862">Zinc</keyword>
<feature type="signal peptide" evidence="13">
    <location>
        <begin position="1"/>
        <end position="16"/>
    </location>
</feature>
<evidence type="ECO:0000256" key="8">
    <source>
        <dbReference type="ARBA" id="ARBA00022786"/>
    </source>
</evidence>
<sequence length="151" mass="17493">MCLVSALRLQFSLLSPAWFSCHRDPSTRLLLTGPLTAPTEPEHTHTPSHTHTHTHSHGPKDGKKRFEVRKWTAVAFWSWDIVVDTCAICRNHLMEPCIECQPQSMNEEPECVAAWGECNHAFHMHCISRWLKSRNVCPLDNREWSYQKYGK</sequence>
<evidence type="ECO:0000256" key="9">
    <source>
        <dbReference type="ARBA" id="ARBA00022833"/>
    </source>
</evidence>
<feature type="region of interest" description="Disordered" evidence="12">
    <location>
        <begin position="32"/>
        <end position="62"/>
    </location>
</feature>
<evidence type="ECO:0000256" key="3">
    <source>
        <dbReference type="ARBA" id="ARBA00004906"/>
    </source>
</evidence>
<dbReference type="InterPro" id="IPR024766">
    <property type="entry name" value="Znf_RING_H2"/>
</dbReference>
<keyword evidence="10" id="KW-0539">Nucleus</keyword>
<dbReference type="UniPathway" id="UPA00143"/>
<evidence type="ECO:0000259" key="14">
    <source>
        <dbReference type="PROSITE" id="PS50089"/>
    </source>
</evidence>
<dbReference type="PANTHER" id="PTHR11210">
    <property type="entry name" value="RING BOX"/>
    <property type="match status" value="1"/>
</dbReference>
<evidence type="ECO:0000256" key="13">
    <source>
        <dbReference type="SAM" id="SignalP"/>
    </source>
</evidence>
<dbReference type="InterPro" id="IPR051031">
    <property type="entry name" value="RING-box_E3_Ubiquitin_Ligase"/>
</dbReference>
<comment type="similarity">
    <text evidence="4">Belongs to the RING-box family.</text>
</comment>
<dbReference type="VEuPathDB" id="FungiDB:BON22_2411"/>
<evidence type="ECO:0000256" key="7">
    <source>
        <dbReference type="ARBA" id="ARBA00022771"/>
    </source>
</evidence>
<dbReference type="FunFam" id="3.30.40.10:FF:000273">
    <property type="entry name" value="E3 ubiquitin-protein ligase RBX1"/>
    <property type="match status" value="1"/>
</dbReference>
<evidence type="ECO:0000256" key="1">
    <source>
        <dbReference type="ARBA" id="ARBA00004123"/>
    </source>
</evidence>
<feature type="domain" description="RING-type" evidence="14">
    <location>
        <begin position="86"/>
        <end position="141"/>
    </location>
</feature>
<dbReference type="CDD" id="cd16485">
    <property type="entry name" value="mRING-H2-C3H2C2D_RBX1"/>
    <property type="match status" value="1"/>
</dbReference>
<gene>
    <name evidence="15" type="ORF">CYFA0S_04e03510g</name>
</gene>
<dbReference type="PhylomeDB" id="A0A061AR33"/>
<name>A0A061AR33_CYBFA</name>
<dbReference type="GO" id="GO:0016567">
    <property type="term" value="P:protein ubiquitination"/>
    <property type="evidence" value="ECO:0007669"/>
    <property type="project" value="UniProtKB-UniPathway"/>
</dbReference>
<dbReference type="SUPFAM" id="SSF57850">
    <property type="entry name" value="RING/U-box"/>
    <property type="match status" value="1"/>
</dbReference>
<dbReference type="InterPro" id="IPR013083">
    <property type="entry name" value="Znf_RING/FYVE/PHD"/>
</dbReference>
<evidence type="ECO:0000256" key="12">
    <source>
        <dbReference type="SAM" id="MobiDB-lite"/>
    </source>
</evidence>